<feature type="transmembrane region" description="Helical" evidence="8">
    <location>
        <begin position="68"/>
        <end position="85"/>
    </location>
</feature>
<evidence type="ECO:0000256" key="8">
    <source>
        <dbReference type="RuleBase" id="RU361233"/>
    </source>
</evidence>
<dbReference type="Pfam" id="PF04535">
    <property type="entry name" value="CASP_dom"/>
    <property type="match status" value="2"/>
</dbReference>
<dbReference type="OrthoDB" id="1907587at2759"/>
<evidence type="ECO:0000256" key="3">
    <source>
        <dbReference type="ARBA" id="ARBA00011489"/>
    </source>
</evidence>
<dbReference type="EMBL" id="JAPFFK010000013">
    <property type="protein sequence ID" value="KAJ6727074.1"/>
    <property type="molecule type" value="Genomic_DNA"/>
</dbReference>
<feature type="transmembrane region" description="Helical" evidence="8">
    <location>
        <begin position="34"/>
        <end position="56"/>
    </location>
</feature>
<evidence type="ECO:0000256" key="5">
    <source>
        <dbReference type="ARBA" id="ARBA00022692"/>
    </source>
</evidence>
<comment type="subcellular location">
    <subcellularLocation>
        <location evidence="1 8">Cell membrane</location>
        <topology evidence="1 8">Multi-pass membrane protein</topology>
    </subcellularLocation>
</comment>
<evidence type="ECO:0000256" key="6">
    <source>
        <dbReference type="ARBA" id="ARBA00022989"/>
    </source>
</evidence>
<dbReference type="PANTHER" id="PTHR33573">
    <property type="entry name" value="CASP-LIKE PROTEIN 4A4"/>
    <property type="match status" value="1"/>
</dbReference>
<gene>
    <name evidence="10" type="ORF">OIU79_005081</name>
</gene>
<reference evidence="10" key="2">
    <citation type="journal article" date="2023" name="Int. J. Mol. Sci.">
        <title>De Novo Assembly and Annotation of 11 Diverse Shrub Willow (Salix) Genomes Reveals Novel Gene Organization in Sex-Linked Regions.</title>
        <authorList>
            <person name="Hyden B."/>
            <person name="Feng K."/>
            <person name="Yates T.B."/>
            <person name="Jawdy S."/>
            <person name="Cereghino C."/>
            <person name="Smart L.B."/>
            <person name="Muchero W."/>
        </authorList>
    </citation>
    <scope>NUCLEOTIDE SEQUENCE</scope>
    <source>
        <tissue evidence="10">Shoot tip</tissue>
    </source>
</reference>
<comment type="caution">
    <text evidence="10">The sequence shown here is derived from an EMBL/GenBank/DDBJ whole genome shotgun (WGS) entry which is preliminary data.</text>
</comment>
<evidence type="ECO:0000256" key="4">
    <source>
        <dbReference type="ARBA" id="ARBA00022475"/>
    </source>
</evidence>
<reference evidence="10" key="1">
    <citation type="submission" date="2022-11" db="EMBL/GenBank/DDBJ databases">
        <authorList>
            <person name="Hyden B.L."/>
            <person name="Feng K."/>
            <person name="Yates T."/>
            <person name="Jawdy S."/>
            <person name="Smart L.B."/>
            <person name="Muchero W."/>
        </authorList>
    </citation>
    <scope>NUCLEOTIDE SEQUENCE</scope>
    <source>
        <tissue evidence="10">Shoot tip</tissue>
    </source>
</reference>
<keyword evidence="11" id="KW-1185">Reference proteome</keyword>
<dbReference type="AlphaFoldDB" id="A0A9Q0UBN1"/>
<name>A0A9Q0UBN1_SALPP</name>
<proteinExistence type="inferred from homology"/>
<evidence type="ECO:0000256" key="2">
    <source>
        <dbReference type="ARBA" id="ARBA00007651"/>
    </source>
</evidence>
<evidence type="ECO:0000313" key="10">
    <source>
        <dbReference type="EMBL" id="KAJ6727074.1"/>
    </source>
</evidence>
<organism evidence="10 11">
    <name type="scientific">Salix purpurea</name>
    <name type="common">Purple osier willow</name>
    <dbReference type="NCBI Taxonomy" id="77065"/>
    <lineage>
        <taxon>Eukaryota</taxon>
        <taxon>Viridiplantae</taxon>
        <taxon>Streptophyta</taxon>
        <taxon>Embryophyta</taxon>
        <taxon>Tracheophyta</taxon>
        <taxon>Spermatophyta</taxon>
        <taxon>Magnoliopsida</taxon>
        <taxon>eudicotyledons</taxon>
        <taxon>Gunneridae</taxon>
        <taxon>Pentapetalae</taxon>
        <taxon>rosids</taxon>
        <taxon>fabids</taxon>
        <taxon>Malpighiales</taxon>
        <taxon>Salicaceae</taxon>
        <taxon>Saliceae</taxon>
        <taxon>Salix</taxon>
    </lineage>
</organism>
<evidence type="ECO:0000313" key="11">
    <source>
        <dbReference type="Proteomes" id="UP001151532"/>
    </source>
</evidence>
<feature type="domain" description="Casparian strip membrane protein" evidence="9">
    <location>
        <begin position="30"/>
        <end position="121"/>
    </location>
</feature>
<feature type="transmembrane region" description="Helical" evidence="8">
    <location>
        <begin position="138"/>
        <end position="157"/>
    </location>
</feature>
<feature type="transmembrane region" description="Helical" evidence="8">
    <location>
        <begin position="181"/>
        <end position="209"/>
    </location>
</feature>
<keyword evidence="7 8" id="KW-0472">Membrane</keyword>
<dbReference type="GO" id="GO:0005886">
    <property type="term" value="C:plasma membrane"/>
    <property type="evidence" value="ECO:0007669"/>
    <property type="project" value="UniProtKB-SubCell"/>
</dbReference>
<keyword evidence="4 8" id="KW-1003">Cell membrane</keyword>
<dbReference type="PANTHER" id="PTHR33573:SF56">
    <property type="entry name" value="CASP-LIKE PROTEIN 4C1"/>
    <property type="match status" value="1"/>
</dbReference>
<evidence type="ECO:0000256" key="7">
    <source>
        <dbReference type="ARBA" id="ARBA00023136"/>
    </source>
</evidence>
<keyword evidence="6 8" id="KW-1133">Transmembrane helix</keyword>
<keyword evidence="5 8" id="KW-0812">Transmembrane</keyword>
<comment type="subunit">
    <text evidence="3 8">Homodimer and heterodimers.</text>
</comment>
<comment type="similarity">
    <text evidence="2 8">Belongs to the Casparian strip membrane proteins (CASP) family.</text>
</comment>
<dbReference type="Proteomes" id="UP001151532">
    <property type="component" value="Chromosome 8"/>
</dbReference>
<evidence type="ECO:0000259" key="9">
    <source>
        <dbReference type="Pfam" id="PF04535"/>
    </source>
</evidence>
<evidence type="ECO:0000256" key="1">
    <source>
        <dbReference type="ARBA" id="ARBA00004651"/>
    </source>
</evidence>
<feature type="domain" description="Casparian strip membrane protein" evidence="9">
    <location>
        <begin position="134"/>
        <end position="192"/>
    </location>
</feature>
<sequence>MRYPQPHRNGGETQQNFHSTVSLQKLKRFNSLILVFRFSGFCFTLASAVFMFTNYGVSDSLDWLNFDAFRYVFVANMIASVYSLFEMTAAVWEISRNATLLPEICQVWFDFSHDQVYVFVSVRICMRVLIILEMSERVLMVCVVQVFAYLLLSASSAGTEMARAMKGTCTDGTVFCVQSDIAIALGFVGFLFSGVSALLSGFRVVCFIINGSRFYV</sequence>
<accession>A0A9Q0UBN1</accession>
<dbReference type="InterPro" id="IPR006702">
    <property type="entry name" value="CASP_dom"/>
</dbReference>
<protein>
    <recommendedName>
        <fullName evidence="8">CASP-like protein</fullName>
    </recommendedName>
</protein>